<reference evidence="2" key="1">
    <citation type="journal article" date="2020" name="Nat. Commun.">
        <title>Large-scale genome sequencing of mycorrhizal fungi provides insights into the early evolution of symbiotic traits.</title>
        <authorList>
            <person name="Miyauchi S."/>
            <person name="Kiss E."/>
            <person name="Kuo A."/>
            <person name="Drula E."/>
            <person name="Kohler A."/>
            <person name="Sanchez-Garcia M."/>
            <person name="Morin E."/>
            <person name="Andreopoulos B."/>
            <person name="Barry K.W."/>
            <person name="Bonito G."/>
            <person name="Buee M."/>
            <person name="Carver A."/>
            <person name="Chen C."/>
            <person name="Cichocki N."/>
            <person name="Clum A."/>
            <person name="Culley D."/>
            <person name="Crous P.W."/>
            <person name="Fauchery L."/>
            <person name="Girlanda M."/>
            <person name="Hayes R.D."/>
            <person name="Keri Z."/>
            <person name="LaButti K."/>
            <person name="Lipzen A."/>
            <person name="Lombard V."/>
            <person name="Magnuson J."/>
            <person name="Maillard F."/>
            <person name="Murat C."/>
            <person name="Nolan M."/>
            <person name="Ohm R.A."/>
            <person name="Pangilinan J."/>
            <person name="Pereira M.F."/>
            <person name="Perotto S."/>
            <person name="Peter M."/>
            <person name="Pfister S."/>
            <person name="Riley R."/>
            <person name="Sitrit Y."/>
            <person name="Stielow J.B."/>
            <person name="Szollosi G."/>
            <person name="Zifcakova L."/>
            <person name="Stursova M."/>
            <person name="Spatafora J.W."/>
            <person name="Tedersoo L."/>
            <person name="Vaario L.M."/>
            <person name="Yamada A."/>
            <person name="Yan M."/>
            <person name="Wang P."/>
            <person name="Xu J."/>
            <person name="Bruns T."/>
            <person name="Baldrian P."/>
            <person name="Vilgalys R."/>
            <person name="Dunand C."/>
            <person name="Henrissat B."/>
            <person name="Grigoriev I.V."/>
            <person name="Hibbett D."/>
            <person name="Nagy L.G."/>
            <person name="Martin F.M."/>
        </authorList>
    </citation>
    <scope>NUCLEOTIDE SEQUENCE</scope>
    <source>
        <strain evidence="2">UP504</strain>
    </source>
</reference>
<evidence type="ECO:0000313" key="3">
    <source>
        <dbReference type="Proteomes" id="UP000886523"/>
    </source>
</evidence>
<feature type="region of interest" description="Disordered" evidence="1">
    <location>
        <begin position="290"/>
        <end position="346"/>
    </location>
</feature>
<feature type="region of interest" description="Disordered" evidence="1">
    <location>
        <begin position="148"/>
        <end position="167"/>
    </location>
</feature>
<feature type="region of interest" description="Disordered" evidence="1">
    <location>
        <begin position="32"/>
        <end position="63"/>
    </location>
</feature>
<comment type="caution">
    <text evidence="2">The sequence shown here is derived from an EMBL/GenBank/DDBJ whole genome shotgun (WGS) entry which is preliminary data.</text>
</comment>
<organism evidence="2 3">
    <name type="scientific">Hydnum rufescens UP504</name>
    <dbReference type="NCBI Taxonomy" id="1448309"/>
    <lineage>
        <taxon>Eukaryota</taxon>
        <taxon>Fungi</taxon>
        <taxon>Dikarya</taxon>
        <taxon>Basidiomycota</taxon>
        <taxon>Agaricomycotina</taxon>
        <taxon>Agaricomycetes</taxon>
        <taxon>Cantharellales</taxon>
        <taxon>Hydnaceae</taxon>
        <taxon>Hydnum</taxon>
    </lineage>
</organism>
<feature type="compositionally biased region" description="Polar residues" evidence="1">
    <location>
        <begin position="186"/>
        <end position="197"/>
    </location>
</feature>
<accession>A0A9P6AHF6</accession>
<name>A0A9P6AHF6_9AGAM</name>
<protein>
    <submittedName>
        <fullName evidence="2">Uncharacterized protein</fullName>
    </submittedName>
</protein>
<keyword evidence="3" id="KW-1185">Reference proteome</keyword>
<dbReference type="AlphaFoldDB" id="A0A9P6AHF6"/>
<feature type="compositionally biased region" description="Basic residues" evidence="1">
    <location>
        <begin position="334"/>
        <end position="346"/>
    </location>
</feature>
<evidence type="ECO:0000313" key="2">
    <source>
        <dbReference type="EMBL" id="KAF9505379.1"/>
    </source>
</evidence>
<feature type="region of interest" description="Disordered" evidence="1">
    <location>
        <begin position="186"/>
        <end position="218"/>
    </location>
</feature>
<dbReference type="Proteomes" id="UP000886523">
    <property type="component" value="Unassembled WGS sequence"/>
</dbReference>
<dbReference type="EMBL" id="MU129156">
    <property type="protein sequence ID" value="KAF9505379.1"/>
    <property type="molecule type" value="Genomic_DNA"/>
</dbReference>
<gene>
    <name evidence="2" type="ORF">BS47DRAFT_1368102</name>
</gene>
<proteinExistence type="predicted"/>
<feature type="region of interest" description="Disordered" evidence="1">
    <location>
        <begin position="97"/>
        <end position="120"/>
    </location>
</feature>
<sequence>MLVIYRGHQARDSATYPPGRGCVALLDPFSSAKPQPNYPQMRPRAKYGGARSHPGLQPSRILNPHNNESSKALHTRFGGCVAILGPFSLCETDPKNAQTTSTAKYRSTQPPKTPTRTLYDNETSMVPHTCFGRDLHYVIPDPTNAQARLRAKHGSAQPPRPPDPQVSATYMTMNQIRCQTPASAGSFSLHQTRQGRNTGPFPSPRKSPPDGDTTNPQHNISCAAQARSARPPNTMINQTLYHTPTSAGVITSGLPSLCETTRQTSPSQNDDIHSHPEPCLRAKACLRAQSQTPTTDTTMDKTWHHTRCGGQHMKPHHREPKSANPPGSPTRPYPAHHHTKPQAKPH</sequence>
<evidence type="ECO:0000256" key="1">
    <source>
        <dbReference type="SAM" id="MobiDB-lite"/>
    </source>
</evidence>